<accession>A0A455ZH45</accession>
<organism evidence="3">
    <name type="scientific">Elizabethkingia anophelis</name>
    <dbReference type="NCBI Taxonomy" id="1117645"/>
    <lineage>
        <taxon>Bacteria</taxon>
        <taxon>Pseudomonadati</taxon>
        <taxon>Bacteroidota</taxon>
        <taxon>Flavobacteriia</taxon>
        <taxon>Flavobacteriales</taxon>
        <taxon>Weeksellaceae</taxon>
        <taxon>Elizabethkingia</taxon>
    </lineage>
</organism>
<dbReference type="EMBL" id="BK010625">
    <property type="protein sequence ID" value="DAC76532.1"/>
    <property type="molecule type" value="Genomic_DNA"/>
</dbReference>
<dbReference type="InterPro" id="IPR005183">
    <property type="entry name" value="DUF305_CopM-like"/>
</dbReference>
<reference evidence="3" key="7">
    <citation type="journal article" date="2017" name="Sci. Rep.">
        <title>Genomic features, phylogenetic relationships, and comparative genomics of Elizabethkingia anophelis strain EM361-97 isolated in Taiwan.</title>
        <authorList>
            <person name="Lin J.N."/>
            <person name="Lai C.H."/>
            <person name="Yang C.H."/>
            <person name="Huang Y.H."/>
            <person name="Lin H.H."/>
        </authorList>
    </citation>
    <scope>NUCLEOTIDE SEQUENCE</scope>
</reference>
<dbReference type="AlphaFoldDB" id="A0A455ZH45"/>
<reference evidence="3" key="5">
    <citation type="journal article" date="2017" name="Genome Announc.">
        <title>Complete Circularized Genome Sequences of Four Strains of Elizabethkingia anophelis, Including Two Novel Strains Isolated from Wild-Caught Anopheles sinensis.</title>
        <authorList>
            <person name="Pei D."/>
            <person name="Nicholson A.C."/>
            <person name="Jiang J."/>
            <person name="Chen H."/>
            <person name="Whitney A.M."/>
            <person name="Villarma A."/>
            <person name="Bell M."/>
            <person name="Humrighouse B."/>
            <person name="Rowe L.A."/>
            <person name="Sheth M."/>
            <person name="Batra D."/>
            <person name="Juieng P."/>
            <person name="Loparev V.N."/>
            <person name="McQuiston J.R."/>
            <person name="Lan Y."/>
            <person name="Ma Y."/>
            <person name="Xu J."/>
        </authorList>
    </citation>
    <scope>NUCLEOTIDE SEQUENCE</scope>
</reference>
<reference evidence="3" key="6">
    <citation type="journal article" date="2017" name="Nat. Commun.">
        <title>Evolutionary dynamics and genomic features of the Elizabethkingia anophelis 2015 to 2016 Wisconsin outbreak strain.</title>
        <authorList>
            <person name="Perrin A."/>
            <person name="Larsonneur E."/>
            <person name="Nicholson A.C."/>
            <person name="Edwards D.J."/>
            <person name="Gundlach K.M."/>
            <person name="Whitney A.M."/>
            <person name="Gulvik C.A."/>
            <person name="Bell M.E."/>
            <person name="Rendueles O."/>
            <person name="Cury J."/>
            <person name="Hugon P."/>
            <person name="Clermont D."/>
            <person name="Enouf V."/>
            <person name="Loparev V."/>
            <person name="Juieng P."/>
            <person name="Monson T."/>
            <person name="Warshauer D."/>
            <person name="Elbadawi L.I."/>
            <person name="Walters M.S."/>
            <person name="Crist M.B."/>
            <person name="Noble-Wang J."/>
            <person name="Borlaug G."/>
            <person name="Rocha E.P.C."/>
            <person name="Criscuolo A."/>
            <person name="Touchon M."/>
            <person name="Davis J.P."/>
            <person name="Holt K.E."/>
            <person name="McQuiston J.R."/>
            <person name="Brisse S."/>
        </authorList>
    </citation>
    <scope>NUCLEOTIDE SEQUENCE</scope>
</reference>
<reference evidence="3" key="2">
    <citation type="journal article" date="2014" name="PLoS ONE">
        <title>Insights from the genome annotation of Elizabethkingia anophelis from the malaria vector Anopheles gambiae.</title>
        <authorList>
            <person name="Kukutla P."/>
            <person name="Lindberg B.G."/>
            <person name="Pei D."/>
            <person name="Rayl M."/>
            <person name="Yu W."/>
            <person name="Steritz M."/>
            <person name="Faye I."/>
            <person name="Xu J."/>
        </authorList>
    </citation>
    <scope>NUCLEOTIDE SEQUENCE</scope>
</reference>
<reference evidence="3" key="8">
    <citation type="journal article" date="2018" name="J. ISSAAS">
        <title>In Silico Identification of Three Types of Integrative and Conjugative Elements (ICEs) in Elizabethkingia anophelis Strains Isolated from Around the World.</title>
        <authorList>
            <person name="Xu J."/>
            <person name="Pei D."/>
            <person name="Nicholson A."/>
            <person name="Lan Y."/>
            <person name="Xia Q."/>
        </authorList>
    </citation>
    <scope>NUCLEOTIDE SEQUENCE</scope>
</reference>
<reference evidence="3" key="1">
    <citation type="journal article" date="2014" name="Genome Biol. Evol.">
        <title>Comparative genomic analysis of malaria mosquito vector-associated novel pathogen Elizabethkingia anophelis.</title>
        <authorList>
            <person name="Teo J."/>
            <person name="Tan S.Y."/>
            <person name="Liu Y."/>
            <person name="Tay M."/>
            <person name="Ding Y."/>
            <person name="Li Y."/>
            <person name="Kjelleberg S."/>
            <person name="Givskov M."/>
            <person name="Lin R.T."/>
            <person name="Yang L."/>
        </authorList>
    </citation>
    <scope>NUCLEOTIDE SEQUENCE</scope>
</reference>
<sequence>MKDVQFLKSMIPHHAGAVLMVEEGKLEDPEVKKQAQDIISSQKKE</sequence>
<dbReference type="InterPro" id="IPR012347">
    <property type="entry name" value="Ferritin-like"/>
</dbReference>
<dbReference type="EMBL" id="BK010614">
    <property type="protein sequence ID" value="DAC75985.1"/>
    <property type="molecule type" value="Genomic_DNA"/>
</dbReference>
<evidence type="ECO:0000313" key="4">
    <source>
        <dbReference type="EMBL" id="DAC76532.1"/>
    </source>
</evidence>
<dbReference type="Pfam" id="PF03713">
    <property type="entry name" value="DUF305"/>
    <property type="match status" value="1"/>
</dbReference>
<gene>
    <name evidence="3" type="primary">ICEEaIII(12)_NUH11_39216_39353</name>
    <name evidence="2" type="synonym">ICEEaIII(11)_NUH6_53106_53243</name>
    <name evidence="4" type="synonym">ICEEaIII(7)_NUHP1_71389_71526</name>
</gene>
<feature type="domain" description="DUF305" evidence="1">
    <location>
        <begin position="3"/>
        <end position="45"/>
    </location>
</feature>
<protein>
    <recommendedName>
        <fullName evidence="1">DUF305 domain-containing protein</fullName>
    </recommendedName>
</protein>
<proteinExistence type="predicted"/>
<evidence type="ECO:0000313" key="2">
    <source>
        <dbReference type="EMBL" id="DAC75895.1"/>
    </source>
</evidence>
<dbReference type="EMBL" id="BK010613">
    <property type="protein sequence ID" value="DAC75895.1"/>
    <property type="molecule type" value="Genomic_DNA"/>
</dbReference>
<reference evidence="3" key="3">
    <citation type="journal article" date="2016" name="Genome Announc.">
        <title>Complete Genome Sequences of Four Strains from the 2015-2016 Elizabethkingia anophelis Outbreak.</title>
        <authorList>
            <person name="Nicholson A.C."/>
            <person name="Whitney A.M."/>
            <person name="Emery B.D."/>
            <person name="Bell M.E."/>
            <person name="Gartin J.T."/>
            <person name="Humrighouse B.W."/>
            <person name="Loparev V.N."/>
            <person name="Batra D."/>
            <person name="Sheth M."/>
            <person name="Rowe L.A."/>
            <person name="Juieng P."/>
            <person name="Knipe K."/>
            <person name="Gulvik C."/>
            <person name="McQuiston J.R."/>
        </authorList>
    </citation>
    <scope>NUCLEOTIDE SEQUENCE</scope>
</reference>
<evidence type="ECO:0000259" key="1">
    <source>
        <dbReference type="Pfam" id="PF03713"/>
    </source>
</evidence>
<dbReference type="Gene3D" id="1.20.1260.10">
    <property type="match status" value="1"/>
</dbReference>
<name>A0A455ZH45_9FLAO</name>
<evidence type="ECO:0000313" key="3">
    <source>
        <dbReference type="EMBL" id="DAC75985.1"/>
    </source>
</evidence>
<reference evidence="3" key="4">
    <citation type="journal article" date="2016" name="Sci. Rep.">
        <title>Genomic epidemiology and global diversity of the emerging bacterial pathogen Elizabethkingia anophelis.</title>
        <authorList>
            <person name="Breurec S."/>
            <person name="Criscuolo A."/>
            <person name="Diancourt L."/>
            <person name="Rendueles O."/>
            <person name="Vandenbogaert M."/>
            <person name="Passet V."/>
            <person name="Caro V."/>
            <person name="Rocha E.P."/>
            <person name="Touchon M."/>
            <person name="Brisse S."/>
        </authorList>
    </citation>
    <scope>NUCLEOTIDE SEQUENCE</scope>
</reference>